<keyword evidence="3" id="KW-1185">Reference proteome</keyword>
<dbReference type="SUPFAM" id="SSF89392">
    <property type="entry name" value="Prokaryotic lipoproteins and lipoprotein localization factors"/>
    <property type="match status" value="1"/>
</dbReference>
<dbReference type="RefSeq" id="WP_236960276.1">
    <property type="nucleotide sequence ID" value="NZ_JAETXX010000013.1"/>
</dbReference>
<dbReference type="Proteomes" id="UP000829517">
    <property type="component" value="Unassembled WGS sequence"/>
</dbReference>
<protein>
    <submittedName>
        <fullName evidence="2">DUF2092 domain-containing protein</fullName>
    </submittedName>
</protein>
<evidence type="ECO:0000256" key="1">
    <source>
        <dbReference type="ARBA" id="ARBA00022729"/>
    </source>
</evidence>
<dbReference type="InterPro" id="IPR019207">
    <property type="entry name" value="DUF2092"/>
</dbReference>
<reference evidence="2 3" key="1">
    <citation type="submission" date="2021-01" db="EMBL/GenBank/DDBJ databases">
        <title>Genome sequencing of Joostella atrarenae M1-2 (= KCTC 23194).</title>
        <authorList>
            <person name="Zakaria M.R."/>
            <person name="Lam M.Q."/>
            <person name="Chong C.S."/>
        </authorList>
    </citation>
    <scope>NUCLEOTIDE SEQUENCE [LARGE SCALE GENOMIC DNA]</scope>
    <source>
        <strain evidence="2 3">M1-2</strain>
    </source>
</reference>
<dbReference type="EMBL" id="JAETXX010000013">
    <property type="protein sequence ID" value="MCF8716197.1"/>
    <property type="molecule type" value="Genomic_DNA"/>
</dbReference>
<dbReference type="Gene3D" id="2.50.20.10">
    <property type="entry name" value="Lipoprotein localisation LolA/LolB/LppX"/>
    <property type="match status" value="1"/>
</dbReference>
<proteinExistence type="predicted"/>
<evidence type="ECO:0000313" key="2">
    <source>
        <dbReference type="EMBL" id="MCF8716197.1"/>
    </source>
</evidence>
<dbReference type="InterPro" id="IPR029046">
    <property type="entry name" value="LolA/LolB/LppX"/>
</dbReference>
<keyword evidence="1" id="KW-0732">Signal</keyword>
<sequence>MKKYLLALCTLCICIGYSQDKEPVIDSVAINILDKMGAYIGTLDACSFILERSLDHEGTYGLEKNFYTDDVTMIGPDKMLVQTRGTLHNKDFYYNGKKFVYYSLDENNYSVLDAPDNIIKVIDGFNKKFGIRFPAADLFYPSLTDDMIENFSDIVYLGNDIIDDKECYHIIASNDKMNVQLWIENDESTLPIRMVIIHKEKEHNQYQVTFKTWKINPEVDSAIFNFSPPEDSRNIDIMAQAE</sequence>
<comment type="caution">
    <text evidence="2">The sequence shown here is derived from an EMBL/GenBank/DDBJ whole genome shotgun (WGS) entry which is preliminary data.</text>
</comment>
<gene>
    <name evidence="2" type="ORF">JM658_15305</name>
</gene>
<accession>A0ABS9J6Y4</accession>
<evidence type="ECO:0000313" key="3">
    <source>
        <dbReference type="Proteomes" id="UP000829517"/>
    </source>
</evidence>
<name>A0ABS9J6Y4_9FLAO</name>
<organism evidence="2 3">
    <name type="scientific">Joostella atrarenae</name>
    <dbReference type="NCBI Taxonomy" id="679257"/>
    <lineage>
        <taxon>Bacteria</taxon>
        <taxon>Pseudomonadati</taxon>
        <taxon>Bacteroidota</taxon>
        <taxon>Flavobacteriia</taxon>
        <taxon>Flavobacteriales</taxon>
        <taxon>Flavobacteriaceae</taxon>
        <taxon>Joostella</taxon>
    </lineage>
</organism>
<dbReference type="Pfam" id="PF09865">
    <property type="entry name" value="DUF2092"/>
    <property type="match status" value="1"/>
</dbReference>